<feature type="transmembrane region" description="Helical" evidence="1">
    <location>
        <begin position="240"/>
        <end position="261"/>
    </location>
</feature>
<gene>
    <name evidence="2" type="ORF">BdWA1_001503</name>
</gene>
<reference evidence="2" key="1">
    <citation type="journal article" date="2023" name="Nat. Microbiol.">
        <title>Babesia duncani multi-omics identifies virulence factors and drug targets.</title>
        <authorList>
            <person name="Singh P."/>
            <person name="Lonardi S."/>
            <person name="Liang Q."/>
            <person name="Vydyam P."/>
            <person name="Khabirova E."/>
            <person name="Fang T."/>
            <person name="Gihaz S."/>
            <person name="Thekkiniath J."/>
            <person name="Munshi M."/>
            <person name="Abel S."/>
            <person name="Ciampossin L."/>
            <person name="Batugedara G."/>
            <person name="Gupta M."/>
            <person name="Lu X.M."/>
            <person name="Lenz T."/>
            <person name="Chakravarty S."/>
            <person name="Cornillot E."/>
            <person name="Hu Y."/>
            <person name="Ma W."/>
            <person name="Gonzalez L.M."/>
            <person name="Sanchez S."/>
            <person name="Estrada K."/>
            <person name="Sanchez-Flores A."/>
            <person name="Montero E."/>
            <person name="Harb O.S."/>
            <person name="Le Roch K.G."/>
            <person name="Mamoun C.B."/>
        </authorList>
    </citation>
    <scope>NUCLEOTIDE SEQUENCE</scope>
    <source>
        <strain evidence="2">WA1</strain>
    </source>
</reference>
<dbReference type="RefSeq" id="XP_067803103.1">
    <property type="nucleotide sequence ID" value="XM_067946539.1"/>
</dbReference>
<evidence type="ECO:0000313" key="3">
    <source>
        <dbReference type="Proteomes" id="UP001214638"/>
    </source>
</evidence>
<feature type="transmembrane region" description="Helical" evidence="1">
    <location>
        <begin position="33"/>
        <end position="62"/>
    </location>
</feature>
<organism evidence="2 3">
    <name type="scientific">Babesia duncani</name>
    <dbReference type="NCBI Taxonomy" id="323732"/>
    <lineage>
        <taxon>Eukaryota</taxon>
        <taxon>Sar</taxon>
        <taxon>Alveolata</taxon>
        <taxon>Apicomplexa</taxon>
        <taxon>Aconoidasida</taxon>
        <taxon>Piroplasmida</taxon>
        <taxon>Babesiidae</taxon>
        <taxon>Babesia</taxon>
    </lineage>
</organism>
<feature type="transmembrane region" description="Helical" evidence="1">
    <location>
        <begin position="100"/>
        <end position="122"/>
    </location>
</feature>
<feature type="transmembrane region" description="Helical" evidence="1">
    <location>
        <begin position="355"/>
        <end position="374"/>
    </location>
</feature>
<keyword evidence="3" id="KW-1185">Reference proteome</keyword>
<feature type="transmembrane region" description="Helical" evidence="1">
    <location>
        <begin position="205"/>
        <end position="228"/>
    </location>
</feature>
<accession>A0AAD9PK09</accession>
<feature type="transmembrane region" description="Helical" evidence="1">
    <location>
        <begin position="314"/>
        <end position="335"/>
    </location>
</feature>
<feature type="transmembrane region" description="Helical" evidence="1">
    <location>
        <begin position="128"/>
        <end position="147"/>
    </location>
</feature>
<protein>
    <submittedName>
        <fullName evidence="2">Uncharacterized protein</fullName>
    </submittedName>
</protein>
<keyword evidence="1" id="KW-0812">Transmembrane</keyword>
<dbReference type="Proteomes" id="UP001214638">
    <property type="component" value="Unassembled WGS sequence"/>
</dbReference>
<proteinExistence type="predicted"/>
<feature type="transmembrane region" description="Helical" evidence="1">
    <location>
        <begin position="159"/>
        <end position="185"/>
    </location>
</feature>
<feature type="transmembrane region" description="Helical" evidence="1">
    <location>
        <begin position="281"/>
        <end position="302"/>
    </location>
</feature>
<comment type="caution">
    <text evidence="2">The sequence shown here is derived from an EMBL/GenBank/DDBJ whole genome shotgun (WGS) entry which is preliminary data.</text>
</comment>
<dbReference type="GeneID" id="94335801"/>
<evidence type="ECO:0000256" key="1">
    <source>
        <dbReference type="SAM" id="Phobius"/>
    </source>
</evidence>
<feature type="transmembrane region" description="Helical" evidence="1">
    <location>
        <begin position="68"/>
        <end position="88"/>
    </location>
</feature>
<name>A0AAD9PK09_9APIC</name>
<keyword evidence="1" id="KW-0472">Membrane</keyword>
<sequence length="436" mass="49250">MFLIGFNITQMMNVYLVGSEFALKRFEISASKVSSFVASCHSATTLSILVGIFMGFLLIFASDNVNKVGASITVFLIAFIAFLQLRYFCKSHGHQYVVRFYWLHVASGFCIGLIQMYGFKLFVKEASYYSLGNQLIGCFTSILHYILKKILTWMQLDINFWLIAIHLFFVFLIAFATFIVVSVAVKDTSSTSTTFDIHKFKNGAMHAWAPIIMSVVGLGLLYAIYPVIGPILTVESSRHHTILIWCLLLEATSGIIVYLIVEVEGDIKKKEWYEHPQYYYHLLWFLFVPYFGFGMTLLWALHHPNASFAKTLKFGVWGGVMSCLYYFSAKVISNIGYGCVNGHANNGPGKDSGPYVSTLNVFLANIFLVLFAFLGDAHVRNLMMYTGKVAEGHVFPTDSMGGFRSCWFWFSCATSGAWKNFRSLFSQDLKHMLLSD</sequence>
<dbReference type="AlphaFoldDB" id="A0AAD9PK09"/>
<keyword evidence="1" id="KW-1133">Transmembrane helix</keyword>
<evidence type="ECO:0000313" key="2">
    <source>
        <dbReference type="EMBL" id="KAK2196261.1"/>
    </source>
</evidence>
<dbReference type="KEGG" id="bdw:94335801"/>
<dbReference type="EMBL" id="JALLKP010000002">
    <property type="protein sequence ID" value="KAK2196261.1"/>
    <property type="molecule type" value="Genomic_DNA"/>
</dbReference>